<dbReference type="InterPro" id="IPR028098">
    <property type="entry name" value="Glyco_trans_4-like_N"/>
</dbReference>
<dbReference type="AlphaFoldDB" id="A0A8F5BUV1"/>
<dbReference type="InterPro" id="IPR001296">
    <property type="entry name" value="Glyco_trans_1"/>
</dbReference>
<organism evidence="4 5">
    <name type="scientific">Saccharolobus shibatae</name>
    <dbReference type="NCBI Taxonomy" id="2286"/>
    <lineage>
        <taxon>Archaea</taxon>
        <taxon>Thermoproteota</taxon>
        <taxon>Thermoprotei</taxon>
        <taxon>Sulfolobales</taxon>
        <taxon>Sulfolobaceae</taxon>
        <taxon>Saccharolobus</taxon>
    </lineage>
</organism>
<dbReference type="GeneID" id="65560032"/>
<dbReference type="Pfam" id="PF13439">
    <property type="entry name" value="Glyco_transf_4"/>
    <property type="match status" value="1"/>
</dbReference>
<dbReference type="Proteomes" id="UP000693941">
    <property type="component" value="Chromosome"/>
</dbReference>
<feature type="domain" description="Glycosyltransferase subfamily 4-like N-terminal" evidence="3">
    <location>
        <begin position="42"/>
        <end position="151"/>
    </location>
</feature>
<protein>
    <submittedName>
        <fullName evidence="4">Uncharacterized protein</fullName>
    </submittedName>
</protein>
<evidence type="ECO:0000313" key="4">
    <source>
        <dbReference type="EMBL" id="QXJ31872.1"/>
    </source>
</evidence>
<name>A0A8F5BUV1_9CREN</name>
<dbReference type="RefSeq" id="WP_218261523.1">
    <property type="nucleotide sequence ID" value="NZ_CP077715.1"/>
</dbReference>
<evidence type="ECO:0000259" key="3">
    <source>
        <dbReference type="Pfam" id="PF13439"/>
    </source>
</evidence>
<sequence>MKALLIASKDDFNEDISKVTGIGRYVRELYKGLKKEINVESYPIFDYSSILSSFTSMLKGTFRNYSDYDIIHLLSSKPFFPIRKGKAKWVTTVHDLFFLKYRESKPLPLMKKIYLKSILSSDALIAVSSLIREDLEKLGYDKRIFVVNLGVGEEFFTTPLQKAEKKEMIKFGYIGRLDTERKNVIRGLKVFRKLKEKNVVFELWGSYNPKSEIFKEIKKESEEDPRIRIMGSASDEKLIEIYDSFDAFFFPTREEGFGLPVVEAQTRGVPVIVFKDARIPAEVCEYCIKIDEELPTLDYILSFKEKYSQLLKANASKFSWENSIKRLIDVYNSL</sequence>
<feature type="domain" description="Glycosyl transferase family 1" evidence="2">
    <location>
        <begin position="162"/>
        <end position="283"/>
    </location>
</feature>
<gene>
    <name evidence="4" type="ORF">J5U21_01523</name>
</gene>
<evidence type="ECO:0000313" key="5">
    <source>
        <dbReference type="Proteomes" id="UP000693941"/>
    </source>
</evidence>
<accession>A0A8F5BUV1</accession>
<dbReference type="EMBL" id="CP077715">
    <property type="protein sequence ID" value="QXJ31872.1"/>
    <property type="molecule type" value="Genomic_DNA"/>
</dbReference>
<evidence type="ECO:0000259" key="2">
    <source>
        <dbReference type="Pfam" id="PF00534"/>
    </source>
</evidence>
<keyword evidence="1" id="KW-0808">Transferase</keyword>
<proteinExistence type="predicted"/>
<evidence type="ECO:0000256" key="1">
    <source>
        <dbReference type="ARBA" id="ARBA00022679"/>
    </source>
</evidence>
<dbReference type="CDD" id="cd03809">
    <property type="entry name" value="GT4_MtfB-like"/>
    <property type="match status" value="1"/>
</dbReference>
<reference evidence="4" key="1">
    <citation type="journal article" date="2021" name="Environ. Microbiol.">
        <title>New insights into the diversity and evolution of the archaeal mobilome from three complete genomes of Saccharolobus shibatae.</title>
        <authorList>
            <person name="Medvedeva S."/>
            <person name="Brandt D."/>
            <person name="Cvirkaite-Krupovic V."/>
            <person name="Liu Y."/>
            <person name="Severinov K."/>
            <person name="Ishino S."/>
            <person name="Ishino Y."/>
            <person name="Prangishvili D."/>
            <person name="Kalinowski J."/>
            <person name="Krupovic M."/>
        </authorList>
    </citation>
    <scope>NUCLEOTIDE SEQUENCE</scope>
    <source>
        <strain evidence="4">BEU9</strain>
    </source>
</reference>
<dbReference type="PANTHER" id="PTHR46401">
    <property type="entry name" value="GLYCOSYLTRANSFERASE WBBK-RELATED"/>
    <property type="match status" value="1"/>
</dbReference>
<dbReference type="GO" id="GO:0016757">
    <property type="term" value="F:glycosyltransferase activity"/>
    <property type="evidence" value="ECO:0007669"/>
    <property type="project" value="InterPro"/>
</dbReference>
<dbReference type="PANTHER" id="PTHR46401:SF2">
    <property type="entry name" value="GLYCOSYLTRANSFERASE WBBK-RELATED"/>
    <property type="match status" value="1"/>
</dbReference>
<dbReference type="Pfam" id="PF00534">
    <property type="entry name" value="Glycos_transf_1"/>
    <property type="match status" value="1"/>
</dbReference>